<accession>A0ABR1DSJ8</accession>
<gene>
    <name evidence="1" type="primary">Necator_chrIV.g17021</name>
    <name evidence="1" type="ORF">RB195_003723</name>
</gene>
<protein>
    <submittedName>
        <fullName evidence="1">Uncharacterized protein</fullName>
    </submittedName>
</protein>
<comment type="caution">
    <text evidence="1">The sequence shown here is derived from an EMBL/GenBank/DDBJ whole genome shotgun (WGS) entry which is preliminary data.</text>
</comment>
<dbReference type="EMBL" id="JAVFWL010000004">
    <property type="protein sequence ID" value="KAK6752471.1"/>
    <property type="molecule type" value="Genomic_DNA"/>
</dbReference>
<evidence type="ECO:0000313" key="2">
    <source>
        <dbReference type="Proteomes" id="UP001303046"/>
    </source>
</evidence>
<proteinExistence type="predicted"/>
<evidence type="ECO:0000313" key="1">
    <source>
        <dbReference type="EMBL" id="KAK6752471.1"/>
    </source>
</evidence>
<keyword evidence="2" id="KW-1185">Reference proteome</keyword>
<dbReference type="Proteomes" id="UP001303046">
    <property type="component" value="Unassembled WGS sequence"/>
</dbReference>
<name>A0ABR1DSJ8_NECAM</name>
<organism evidence="1 2">
    <name type="scientific">Necator americanus</name>
    <name type="common">Human hookworm</name>
    <dbReference type="NCBI Taxonomy" id="51031"/>
    <lineage>
        <taxon>Eukaryota</taxon>
        <taxon>Metazoa</taxon>
        <taxon>Ecdysozoa</taxon>
        <taxon>Nematoda</taxon>
        <taxon>Chromadorea</taxon>
        <taxon>Rhabditida</taxon>
        <taxon>Rhabditina</taxon>
        <taxon>Rhabditomorpha</taxon>
        <taxon>Strongyloidea</taxon>
        <taxon>Ancylostomatidae</taxon>
        <taxon>Bunostominae</taxon>
        <taxon>Necator</taxon>
    </lineage>
</organism>
<reference evidence="1 2" key="1">
    <citation type="submission" date="2023-08" db="EMBL/GenBank/DDBJ databases">
        <title>A Necator americanus chromosomal reference genome.</title>
        <authorList>
            <person name="Ilik V."/>
            <person name="Petrzelkova K.J."/>
            <person name="Pardy F."/>
            <person name="Fuh T."/>
            <person name="Niatou-Singa F.S."/>
            <person name="Gouil Q."/>
            <person name="Baker L."/>
            <person name="Ritchie M.E."/>
            <person name="Jex A.R."/>
            <person name="Gazzola D."/>
            <person name="Li H."/>
            <person name="Toshio Fujiwara R."/>
            <person name="Zhan B."/>
            <person name="Aroian R.V."/>
            <person name="Pafco B."/>
            <person name="Schwarz E.M."/>
        </authorList>
    </citation>
    <scope>NUCLEOTIDE SEQUENCE [LARGE SCALE GENOMIC DNA]</scope>
    <source>
        <strain evidence="1 2">Aroian</strain>
        <tissue evidence="1">Whole animal</tissue>
    </source>
</reference>
<sequence>MHQSEDTFRKIVPTCSSPTSFTKLTDMTTARERHDWKSCNSPFSQLLDRARLRASTYLSFLINTKNAIARLHSSCSPQHAEFTVFSFLLAYAYDFL</sequence>